<sequence>MGFLWSQLFVRLPYPTKSFAGQTIIVTGSNVGLGKEAARHLARLGASKVILAVRNTAAGEEAKQDIEKTTRCAPSVIEVWPLDLMSFDSVKALATRASNLPRIDVLLENAGMAAIDFKLAEGHERSITVNVISTFLLAFLLLPKLKATAKEYKIEPRITIVSSGAHGHTTFLERTAPNVFELIRDPSKANMRDRYPLSKLLQLLTIHTIPPRLAGSGVILNYVNPGLCHSKLSRDAPIMMEIFKFFLARSTEAGSRTLVAAAGAGPESQGKYIDDAKIDDGALSPFVRSEEGKETAEKIWNELREILEKIQPGVTKNI</sequence>
<dbReference type="HOGENOM" id="CLU_010194_44_4_1"/>
<dbReference type="InterPro" id="IPR002347">
    <property type="entry name" value="SDR_fam"/>
</dbReference>
<comment type="similarity">
    <text evidence="1">Belongs to the short-chain dehydrogenases/reductases (SDR) family.</text>
</comment>
<dbReference type="AlphaFoldDB" id="A0A0D2IK17"/>
<dbReference type="SUPFAM" id="SSF51735">
    <property type="entry name" value="NAD(P)-binding Rossmann-fold domains"/>
    <property type="match status" value="1"/>
</dbReference>
<evidence type="ECO:0000313" key="3">
    <source>
        <dbReference type="EMBL" id="KIX03556.1"/>
    </source>
</evidence>
<keyword evidence="2" id="KW-0560">Oxidoreductase</keyword>
<dbReference type="InterPro" id="IPR036291">
    <property type="entry name" value="NAD(P)-bd_dom_sf"/>
</dbReference>
<reference evidence="3 4" key="1">
    <citation type="submission" date="2015-01" db="EMBL/GenBank/DDBJ databases">
        <title>The Genome Sequence of Rhinocladiella mackenzie CBS 650.93.</title>
        <authorList>
            <consortium name="The Broad Institute Genomics Platform"/>
            <person name="Cuomo C."/>
            <person name="de Hoog S."/>
            <person name="Gorbushina A."/>
            <person name="Stielow B."/>
            <person name="Teixiera M."/>
            <person name="Abouelleil A."/>
            <person name="Chapman S.B."/>
            <person name="Priest M."/>
            <person name="Young S.K."/>
            <person name="Wortman J."/>
            <person name="Nusbaum C."/>
            <person name="Birren B."/>
        </authorList>
    </citation>
    <scope>NUCLEOTIDE SEQUENCE [LARGE SCALE GENOMIC DNA]</scope>
    <source>
        <strain evidence="3 4">CBS 650.93</strain>
    </source>
</reference>
<dbReference type="Proteomes" id="UP000053617">
    <property type="component" value="Unassembled WGS sequence"/>
</dbReference>
<dbReference type="EMBL" id="KN847479">
    <property type="protein sequence ID" value="KIX03556.1"/>
    <property type="molecule type" value="Genomic_DNA"/>
</dbReference>
<accession>A0A0D2IK17</accession>
<dbReference type="Pfam" id="PF00106">
    <property type="entry name" value="adh_short"/>
    <property type="match status" value="1"/>
</dbReference>
<dbReference type="RefSeq" id="XP_013270692.1">
    <property type="nucleotide sequence ID" value="XM_013415238.1"/>
</dbReference>
<dbReference type="GO" id="GO:0016491">
    <property type="term" value="F:oxidoreductase activity"/>
    <property type="evidence" value="ECO:0007669"/>
    <property type="project" value="UniProtKB-KW"/>
</dbReference>
<gene>
    <name evidence="3" type="ORF">Z518_07109</name>
</gene>
<dbReference type="PANTHER" id="PTHR43157:SF31">
    <property type="entry name" value="PHOSPHATIDYLINOSITOL-GLYCAN BIOSYNTHESIS CLASS F PROTEIN"/>
    <property type="match status" value="1"/>
</dbReference>
<keyword evidence="4" id="KW-1185">Reference proteome</keyword>
<dbReference type="Gene3D" id="3.40.50.720">
    <property type="entry name" value="NAD(P)-binding Rossmann-like Domain"/>
    <property type="match status" value="1"/>
</dbReference>
<evidence type="ECO:0008006" key="5">
    <source>
        <dbReference type="Google" id="ProtNLM"/>
    </source>
</evidence>
<dbReference type="STRING" id="1442369.A0A0D2IK17"/>
<dbReference type="VEuPathDB" id="FungiDB:Z518_07109"/>
<protein>
    <recommendedName>
        <fullName evidence="5">Short-chain dehydrogenase/reductase family protein</fullName>
    </recommendedName>
</protein>
<dbReference type="OrthoDB" id="542013at2759"/>
<evidence type="ECO:0000256" key="1">
    <source>
        <dbReference type="ARBA" id="ARBA00006484"/>
    </source>
</evidence>
<dbReference type="PRINTS" id="PR00081">
    <property type="entry name" value="GDHRDH"/>
</dbReference>
<dbReference type="PANTHER" id="PTHR43157">
    <property type="entry name" value="PHOSPHATIDYLINOSITOL-GLYCAN BIOSYNTHESIS CLASS F PROTEIN-RELATED"/>
    <property type="match status" value="1"/>
</dbReference>
<dbReference type="GeneID" id="25295180"/>
<name>A0A0D2IK17_9EURO</name>
<proteinExistence type="inferred from homology"/>
<evidence type="ECO:0000313" key="4">
    <source>
        <dbReference type="Proteomes" id="UP000053617"/>
    </source>
</evidence>
<evidence type="ECO:0000256" key="2">
    <source>
        <dbReference type="ARBA" id="ARBA00023002"/>
    </source>
</evidence>
<organism evidence="3 4">
    <name type="scientific">Rhinocladiella mackenziei CBS 650.93</name>
    <dbReference type="NCBI Taxonomy" id="1442369"/>
    <lineage>
        <taxon>Eukaryota</taxon>
        <taxon>Fungi</taxon>
        <taxon>Dikarya</taxon>
        <taxon>Ascomycota</taxon>
        <taxon>Pezizomycotina</taxon>
        <taxon>Eurotiomycetes</taxon>
        <taxon>Chaetothyriomycetidae</taxon>
        <taxon>Chaetothyriales</taxon>
        <taxon>Herpotrichiellaceae</taxon>
        <taxon>Rhinocladiella</taxon>
    </lineage>
</organism>